<proteinExistence type="predicted"/>
<dbReference type="OrthoDB" id="9793824at2"/>
<comment type="subcellular location">
    <subcellularLocation>
        <location evidence="1">Cell membrane</location>
        <topology evidence="1">Multi-pass membrane protein</topology>
    </subcellularLocation>
</comment>
<evidence type="ECO:0000259" key="8">
    <source>
        <dbReference type="Pfam" id="PF06271"/>
    </source>
</evidence>
<feature type="transmembrane region" description="Helical" evidence="7">
    <location>
        <begin position="101"/>
        <end position="120"/>
    </location>
</feature>
<protein>
    <submittedName>
        <fullName evidence="9">Putative RDD family membrane protein YckC</fullName>
    </submittedName>
</protein>
<evidence type="ECO:0000256" key="3">
    <source>
        <dbReference type="ARBA" id="ARBA00022692"/>
    </source>
</evidence>
<keyword evidence="2" id="KW-1003">Cell membrane</keyword>
<feature type="transmembrane region" description="Helical" evidence="7">
    <location>
        <begin position="73"/>
        <end position="94"/>
    </location>
</feature>
<evidence type="ECO:0000256" key="6">
    <source>
        <dbReference type="SAM" id="MobiDB-lite"/>
    </source>
</evidence>
<evidence type="ECO:0000256" key="7">
    <source>
        <dbReference type="SAM" id="Phobius"/>
    </source>
</evidence>
<dbReference type="EMBL" id="PVTI01000014">
    <property type="protein sequence ID" value="PRY58005.1"/>
    <property type="molecule type" value="Genomic_DNA"/>
</dbReference>
<feature type="transmembrane region" description="Helical" evidence="7">
    <location>
        <begin position="161"/>
        <end position="184"/>
    </location>
</feature>
<reference evidence="9 10" key="1">
    <citation type="submission" date="2018-03" db="EMBL/GenBank/DDBJ databases">
        <title>Genomic Encyclopedia of Archaeal and Bacterial Type Strains, Phase II (KMG-II): from individual species to whole genera.</title>
        <authorList>
            <person name="Goeker M."/>
        </authorList>
    </citation>
    <scope>NUCLEOTIDE SEQUENCE [LARGE SCALE GENOMIC DNA]</scope>
    <source>
        <strain evidence="9 10">ATCC BAA-1496</strain>
    </source>
</reference>
<accession>A0A2T0UJ91</accession>
<evidence type="ECO:0000256" key="5">
    <source>
        <dbReference type="ARBA" id="ARBA00023136"/>
    </source>
</evidence>
<keyword evidence="3 7" id="KW-0812">Transmembrane</keyword>
<dbReference type="GO" id="GO:0005886">
    <property type="term" value="C:plasma membrane"/>
    <property type="evidence" value="ECO:0007669"/>
    <property type="project" value="UniProtKB-SubCell"/>
</dbReference>
<evidence type="ECO:0000313" key="9">
    <source>
        <dbReference type="EMBL" id="PRY58005.1"/>
    </source>
</evidence>
<dbReference type="InterPro" id="IPR051791">
    <property type="entry name" value="Pra-immunoreactive"/>
</dbReference>
<evidence type="ECO:0000256" key="2">
    <source>
        <dbReference type="ARBA" id="ARBA00022475"/>
    </source>
</evidence>
<evidence type="ECO:0000256" key="1">
    <source>
        <dbReference type="ARBA" id="ARBA00004651"/>
    </source>
</evidence>
<feature type="compositionally biased region" description="Pro residues" evidence="6">
    <location>
        <begin position="7"/>
        <end position="16"/>
    </location>
</feature>
<gene>
    <name evidence="9" type="ORF">BCF74_11436</name>
</gene>
<organism evidence="9 10">
    <name type="scientific">Knoellia remsis</name>
    <dbReference type="NCBI Taxonomy" id="407159"/>
    <lineage>
        <taxon>Bacteria</taxon>
        <taxon>Bacillati</taxon>
        <taxon>Actinomycetota</taxon>
        <taxon>Actinomycetes</taxon>
        <taxon>Micrococcales</taxon>
        <taxon>Intrasporangiaceae</taxon>
        <taxon>Knoellia</taxon>
    </lineage>
</organism>
<dbReference type="PANTHER" id="PTHR36115:SF6">
    <property type="entry name" value="PROLINE-RICH ANTIGEN HOMOLOG"/>
    <property type="match status" value="1"/>
</dbReference>
<evidence type="ECO:0000256" key="4">
    <source>
        <dbReference type="ARBA" id="ARBA00022989"/>
    </source>
</evidence>
<keyword evidence="10" id="KW-1185">Reference proteome</keyword>
<dbReference type="PANTHER" id="PTHR36115">
    <property type="entry name" value="PROLINE-RICH ANTIGEN HOMOLOG-RELATED"/>
    <property type="match status" value="1"/>
</dbReference>
<feature type="domain" description="RDD" evidence="8">
    <location>
        <begin position="59"/>
        <end position="196"/>
    </location>
</feature>
<sequence>MSEAYPPNQPHPPQQPHRPNEPYPQSSTNPYAATPPAPHSFPASAPGTAPGMAGPGAFAAYGQRAGAYLADTAIALGLGLVPLVLGTFAAGVASSDRSANIVGSTGALLMYVVVFGFSLWNLVFRQGRTGQSIGKKALGIAVVGERTGQPLGPGTAFVRWFVMWLIGALSCGLGTVVNFLFPLWDPKKQTLHDKAASSIVVRRPAA</sequence>
<keyword evidence="5 7" id="KW-0472">Membrane</keyword>
<dbReference type="RefSeq" id="WP_106297737.1">
    <property type="nucleotide sequence ID" value="NZ_PVTI01000014.1"/>
</dbReference>
<feature type="region of interest" description="Disordered" evidence="6">
    <location>
        <begin position="1"/>
        <end position="48"/>
    </location>
</feature>
<keyword evidence="4 7" id="KW-1133">Transmembrane helix</keyword>
<dbReference type="InterPro" id="IPR010432">
    <property type="entry name" value="RDD"/>
</dbReference>
<name>A0A2T0UJ91_9MICO</name>
<evidence type="ECO:0000313" key="10">
    <source>
        <dbReference type="Proteomes" id="UP000237822"/>
    </source>
</evidence>
<dbReference type="Pfam" id="PF06271">
    <property type="entry name" value="RDD"/>
    <property type="match status" value="1"/>
</dbReference>
<dbReference type="Proteomes" id="UP000237822">
    <property type="component" value="Unassembled WGS sequence"/>
</dbReference>
<comment type="caution">
    <text evidence="9">The sequence shown here is derived from an EMBL/GenBank/DDBJ whole genome shotgun (WGS) entry which is preliminary data.</text>
</comment>
<dbReference type="AlphaFoldDB" id="A0A2T0UJ91"/>